<sequence length="292" mass="34542">MDKNIKEIELNSFEEFEQIVKEQICQNKFEQVTNIISKPTDVLFRGHADSTWKLESTLVRDSDIKVYSEEKYHNEIASLVKKIYEYTGKEWCVPQYINKPYIEDGHRNIFDHPLAYDFIVYLRHFGFPSPLLDWTENPYIAAYFAYSDNVNANKVAIYIYKQSNDNSMVSEDKSTVIHLGKHLNTHARHSLQQAQYTVCKSTQVDKDCDEFKQNFFYDSYEDYNWNSNDLDDGNIRNQCIKYILPASQKDDILKTLESKYITKLLLMQNEDFKTKSEEELIKGLKDEFLKKF</sequence>
<dbReference type="AlphaFoldDB" id="A0A7M1S6D7"/>
<feature type="domain" description="FRG" evidence="1">
    <location>
        <begin position="38"/>
        <end position="156"/>
    </location>
</feature>
<dbReference type="InterPro" id="IPR014966">
    <property type="entry name" value="FRG-dom"/>
</dbReference>
<protein>
    <submittedName>
        <fullName evidence="2">FRG domain-containing protein</fullName>
    </submittedName>
</protein>
<gene>
    <name evidence="2" type="ORF">IMZ28_05555</name>
</gene>
<dbReference type="RefSeq" id="WP_197549745.1">
    <property type="nucleotide sequence ID" value="NZ_CP063164.1"/>
</dbReference>
<dbReference type="KEGG" id="sinu:IMZ28_05555"/>
<reference evidence="2 3" key="1">
    <citation type="submission" date="2020-10" db="EMBL/GenBank/DDBJ databases">
        <title>The genome of sulfurovum sp.</title>
        <authorList>
            <person name="Xie S."/>
            <person name="Shao Z."/>
            <person name="Jiang L."/>
        </authorList>
    </citation>
    <scope>NUCLEOTIDE SEQUENCE [LARGE SCALE GENOMIC DNA]</scope>
    <source>
        <strain evidence="2 3">ST-419</strain>
    </source>
</reference>
<keyword evidence="3" id="KW-1185">Reference proteome</keyword>
<proteinExistence type="predicted"/>
<dbReference type="EMBL" id="CP063164">
    <property type="protein sequence ID" value="QOR62928.1"/>
    <property type="molecule type" value="Genomic_DNA"/>
</dbReference>
<dbReference type="Proteomes" id="UP000595074">
    <property type="component" value="Chromosome"/>
</dbReference>
<evidence type="ECO:0000259" key="1">
    <source>
        <dbReference type="SMART" id="SM00901"/>
    </source>
</evidence>
<organism evidence="2 3">
    <name type="scientific">Sulfurovum indicum</name>
    <dbReference type="NCBI Taxonomy" id="2779528"/>
    <lineage>
        <taxon>Bacteria</taxon>
        <taxon>Pseudomonadati</taxon>
        <taxon>Campylobacterota</taxon>
        <taxon>Epsilonproteobacteria</taxon>
        <taxon>Campylobacterales</taxon>
        <taxon>Sulfurovaceae</taxon>
        <taxon>Sulfurovum</taxon>
    </lineage>
</organism>
<name>A0A7M1S6D7_9BACT</name>
<dbReference type="SMART" id="SM00901">
    <property type="entry name" value="FRG"/>
    <property type="match status" value="1"/>
</dbReference>
<accession>A0A7M1S6D7</accession>
<evidence type="ECO:0000313" key="2">
    <source>
        <dbReference type="EMBL" id="QOR62928.1"/>
    </source>
</evidence>
<dbReference type="Pfam" id="PF08867">
    <property type="entry name" value="FRG"/>
    <property type="match status" value="1"/>
</dbReference>
<evidence type="ECO:0000313" key="3">
    <source>
        <dbReference type="Proteomes" id="UP000595074"/>
    </source>
</evidence>